<keyword evidence="1" id="KW-0812">Transmembrane</keyword>
<gene>
    <name evidence="2" type="ORF">Val02_42190</name>
</gene>
<evidence type="ECO:0008006" key="4">
    <source>
        <dbReference type="Google" id="ProtNLM"/>
    </source>
</evidence>
<sequence>MATYQSTTGTRAGTSFNTIVAFAAGAVFVLVGLLGFTVSGEHTAVGHEGGALLGLFQVNVLHNVVHIAVGAVMIGAAVAGGRIAKATNVTIGAVYLLLGLVGLMLTGDTPLNIIALNGADNGLHIFLGVALIGLGVGLDRR</sequence>
<dbReference type="AlphaFoldDB" id="A0A8J3YPB3"/>
<feature type="transmembrane region" description="Helical" evidence="1">
    <location>
        <begin position="93"/>
        <end position="115"/>
    </location>
</feature>
<evidence type="ECO:0000313" key="2">
    <source>
        <dbReference type="EMBL" id="GIJ47333.1"/>
    </source>
</evidence>
<protein>
    <recommendedName>
        <fullName evidence="4">DUF4383 domain-containing protein</fullName>
    </recommendedName>
</protein>
<keyword evidence="3" id="KW-1185">Reference proteome</keyword>
<dbReference type="Proteomes" id="UP000619260">
    <property type="component" value="Unassembled WGS sequence"/>
</dbReference>
<comment type="caution">
    <text evidence="2">The sequence shown here is derived from an EMBL/GenBank/DDBJ whole genome shotgun (WGS) entry which is preliminary data.</text>
</comment>
<feature type="transmembrane region" description="Helical" evidence="1">
    <location>
        <begin position="60"/>
        <end position="81"/>
    </location>
</feature>
<organism evidence="2 3">
    <name type="scientific">Virgisporangium aliadipatigenens</name>
    <dbReference type="NCBI Taxonomy" id="741659"/>
    <lineage>
        <taxon>Bacteria</taxon>
        <taxon>Bacillati</taxon>
        <taxon>Actinomycetota</taxon>
        <taxon>Actinomycetes</taxon>
        <taxon>Micromonosporales</taxon>
        <taxon>Micromonosporaceae</taxon>
        <taxon>Virgisporangium</taxon>
    </lineage>
</organism>
<dbReference type="RefSeq" id="WP_203900829.1">
    <property type="nucleotide sequence ID" value="NZ_BOPF01000014.1"/>
</dbReference>
<feature type="transmembrane region" description="Helical" evidence="1">
    <location>
        <begin position="20"/>
        <end position="40"/>
    </location>
</feature>
<proteinExistence type="predicted"/>
<feature type="transmembrane region" description="Helical" evidence="1">
    <location>
        <begin position="121"/>
        <end position="138"/>
    </location>
</feature>
<keyword evidence="1" id="KW-1133">Transmembrane helix</keyword>
<dbReference type="EMBL" id="BOPF01000014">
    <property type="protein sequence ID" value="GIJ47333.1"/>
    <property type="molecule type" value="Genomic_DNA"/>
</dbReference>
<evidence type="ECO:0000256" key="1">
    <source>
        <dbReference type="SAM" id="Phobius"/>
    </source>
</evidence>
<evidence type="ECO:0000313" key="3">
    <source>
        <dbReference type="Proteomes" id="UP000619260"/>
    </source>
</evidence>
<accession>A0A8J3YPB3</accession>
<keyword evidence="1" id="KW-0472">Membrane</keyword>
<reference evidence="2" key="1">
    <citation type="submission" date="2021-01" db="EMBL/GenBank/DDBJ databases">
        <title>Whole genome shotgun sequence of Virgisporangium aliadipatigenens NBRC 105644.</title>
        <authorList>
            <person name="Komaki H."/>
            <person name="Tamura T."/>
        </authorList>
    </citation>
    <scope>NUCLEOTIDE SEQUENCE</scope>
    <source>
        <strain evidence="2">NBRC 105644</strain>
    </source>
</reference>
<dbReference type="Pfam" id="PF14325">
    <property type="entry name" value="DUF4383"/>
    <property type="match status" value="1"/>
</dbReference>
<name>A0A8J3YPB3_9ACTN</name>